<protein>
    <submittedName>
        <fullName evidence="1">Uncharacterized protein</fullName>
    </submittedName>
</protein>
<comment type="caution">
    <text evidence="1">The sequence shown here is derived from an EMBL/GenBank/DDBJ whole genome shotgun (WGS) entry which is preliminary data.</text>
</comment>
<evidence type="ECO:0000313" key="1">
    <source>
        <dbReference type="EMBL" id="MBL0403843.1"/>
    </source>
</evidence>
<proteinExistence type="predicted"/>
<evidence type="ECO:0000313" key="2">
    <source>
        <dbReference type="Proteomes" id="UP000605848"/>
    </source>
</evidence>
<keyword evidence="2" id="KW-1185">Reference proteome</keyword>
<reference evidence="1" key="1">
    <citation type="submission" date="2021-01" db="EMBL/GenBank/DDBJ databases">
        <title>Microvirga sp.</title>
        <authorList>
            <person name="Kim M.K."/>
        </authorList>
    </citation>
    <scope>NUCLEOTIDE SEQUENCE</scope>
    <source>
        <strain evidence="1">5420S-16</strain>
    </source>
</reference>
<dbReference type="RefSeq" id="WP_202057685.1">
    <property type="nucleotide sequence ID" value="NZ_JAEQMY010000008.1"/>
</dbReference>
<dbReference type="EMBL" id="JAEQMY010000008">
    <property type="protein sequence ID" value="MBL0403843.1"/>
    <property type="molecule type" value="Genomic_DNA"/>
</dbReference>
<dbReference type="Proteomes" id="UP000605848">
    <property type="component" value="Unassembled WGS sequence"/>
</dbReference>
<organism evidence="1 2">
    <name type="scientific">Microvirga aerilata</name>
    <dbReference type="NCBI Taxonomy" id="670292"/>
    <lineage>
        <taxon>Bacteria</taxon>
        <taxon>Pseudomonadati</taxon>
        <taxon>Pseudomonadota</taxon>
        <taxon>Alphaproteobacteria</taxon>
        <taxon>Hyphomicrobiales</taxon>
        <taxon>Methylobacteriaceae</taxon>
        <taxon>Microvirga</taxon>
    </lineage>
</organism>
<accession>A0A937CWL3</accession>
<name>A0A937CWL3_9HYPH</name>
<sequence>MDAPVVFIGMEEGLGSDQHLEEDLIRRSGYKDIEELKGGNRKGQRTWRAMCDLMLRREGINDLNSDKRNDYQAKKLGRAHGDTLLTELLPYPHNKASDWLYTPYGRYPDRQQYLKAMLPTRKGMLQDLLLQTRREIVVCYGKEHWPHYRDLFAPETSPRYRELLRGIKWKDQKPFSVAQMNETRIVLAPHFSSRAFNTSEQLRGLSRAALCV</sequence>
<gene>
    <name evidence="1" type="ORF">JKG68_07700</name>
</gene>
<dbReference type="AlphaFoldDB" id="A0A937CWL3"/>